<keyword evidence="2" id="KW-0732">Signal</keyword>
<evidence type="ECO:0000313" key="3">
    <source>
        <dbReference type="EMBL" id="GAA2101835.1"/>
    </source>
</evidence>
<feature type="signal peptide" evidence="2">
    <location>
        <begin position="1"/>
        <end position="22"/>
    </location>
</feature>
<reference evidence="3 4" key="1">
    <citation type="journal article" date="2019" name="Int. J. Syst. Evol. Microbiol.">
        <title>The Global Catalogue of Microorganisms (GCM) 10K type strain sequencing project: providing services to taxonomists for standard genome sequencing and annotation.</title>
        <authorList>
            <consortium name="The Broad Institute Genomics Platform"/>
            <consortium name="The Broad Institute Genome Sequencing Center for Infectious Disease"/>
            <person name="Wu L."/>
            <person name="Ma J."/>
        </authorList>
    </citation>
    <scope>NUCLEOTIDE SEQUENCE [LARGE SCALE GENOMIC DNA]</scope>
    <source>
        <strain evidence="3 4">JCM 15478</strain>
    </source>
</reference>
<evidence type="ECO:0000256" key="1">
    <source>
        <dbReference type="SAM" id="MobiDB-lite"/>
    </source>
</evidence>
<evidence type="ECO:0000256" key="2">
    <source>
        <dbReference type="SAM" id="SignalP"/>
    </source>
</evidence>
<evidence type="ECO:0008006" key="5">
    <source>
        <dbReference type="Google" id="ProtNLM"/>
    </source>
</evidence>
<dbReference type="Proteomes" id="UP001500016">
    <property type="component" value="Unassembled WGS sequence"/>
</dbReference>
<protein>
    <recommendedName>
        <fullName evidence="5">Lipoprotein</fullName>
    </recommendedName>
</protein>
<organism evidence="3 4">
    <name type="scientific">Streptomyces albiaxialis</name>
    <dbReference type="NCBI Taxonomy" id="329523"/>
    <lineage>
        <taxon>Bacteria</taxon>
        <taxon>Bacillati</taxon>
        <taxon>Actinomycetota</taxon>
        <taxon>Actinomycetes</taxon>
        <taxon>Kitasatosporales</taxon>
        <taxon>Streptomycetaceae</taxon>
        <taxon>Streptomyces</taxon>
    </lineage>
</organism>
<proteinExistence type="predicted"/>
<sequence>MQRRRIAVSLAALATASALVLAGCGGGDGGGGGDGKSDKIQGAGNGKKASPSSSTGERASAADNFGTADIKLPKDLKLTYDWDKPSDPAKAAALDGAADYVRAMMHSSATLDPKDPLIAKHSVPLQSAQAAASAKARAGMKSKKTVTGTFHHYRANVGDVVKGNLAEVSFCADQSRYFSKDVESGKILRTKPGPGRYLHFSLVMQKGTDEKSIWRAKTIELTTKAVKECAK</sequence>
<accession>A0ABN2X1D8</accession>
<name>A0ABN2X1D8_9ACTN</name>
<evidence type="ECO:0000313" key="4">
    <source>
        <dbReference type="Proteomes" id="UP001500016"/>
    </source>
</evidence>
<feature type="chain" id="PRO_5046613189" description="Lipoprotein" evidence="2">
    <location>
        <begin position="23"/>
        <end position="231"/>
    </location>
</feature>
<dbReference type="RefSeq" id="WP_344534946.1">
    <property type="nucleotide sequence ID" value="NZ_BAAAPE010000028.1"/>
</dbReference>
<gene>
    <name evidence="3" type="ORF">GCM10009801_75420</name>
</gene>
<dbReference type="PROSITE" id="PS51257">
    <property type="entry name" value="PROKAR_LIPOPROTEIN"/>
    <property type="match status" value="1"/>
</dbReference>
<keyword evidence="4" id="KW-1185">Reference proteome</keyword>
<feature type="region of interest" description="Disordered" evidence="1">
    <location>
        <begin position="27"/>
        <end position="62"/>
    </location>
</feature>
<dbReference type="EMBL" id="BAAAPE010000028">
    <property type="protein sequence ID" value="GAA2101835.1"/>
    <property type="molecule type" value="Genomic_DNA"/>
</dbReference>
<comment type="caution">
    <text evidence="3">The sequence shown here is derived from an EMBL/GenBank/DDBJ whole genome shotgun (WGS) entry which is preliminary data.</text>
</comment>